<reference evidence="2 3" key="1">
    <citation type="journal article" date="2019" name="Int. J. Syst. Evol. Microbiol.">
        <title>The Global Catalogue of Microorganisms (GCM) 10K type strain sequencing project: providing services to taxonomists for standard genome sequencing and annotation.</title>
        <authorList>
            <consortium name="The Broad Institute Genomics Platform"/>
            <consortium name="The Broad Institute Genome Sequencing Center for Infectious Disease"/>
            <person name="Wu L."/>
            <person name="Ma J."/>
        </authorList>
    </citation>
    <scope>NUCLEOTIDE SEQUENCE [LARGE SCALE GENOMIC DNA]</scope>
    <source>
        <strain evidence="2 3">JCM 14560</strain>
    </source>
</reference>
<evidence type="ECO:0000313" key="3">
    <source>
        <dbReference type="Proteomes" id="UP001422759"/>
    </source>
</evidence>
<sequence length="77" mass="8300">MTGAIVAIVIVFIVVGGITTGVVAHFRLQRHRADALAMAGYRKLAEEAVAHQQALHDRLAELNARVGAVEQLLRSVE</sequence>
<keyword evidence="1" id="KW-0472">Membrane</keyword>
<evidence type="ECO:0000256" key="1">
    <source>
        <dbReference type="SAM" id="Phobius"/>
    </source>
</evidence>
<comment type="caution">
    <text evidence="2">The sequence shown here is derived from an EMBL/GenBank/DDBJ whole genome shotgun (WGS) entry which is preliminary data.</text>
</comment>
<evidence type="ECO:0000313" key="2">
    <source>
        <dbReference type="EMBL" id="GAA2138658.1"/>
    </source>
</evidence>
<dbReference type="RefSeq" id="WP_344463051.1">
    <property type="nucleotide sequence ID" value="NZ_BAAANT010000008.1"/>
</dbReference>
<organism evidence="2 3">
    <name type="scientific">Kitasatospora kazusensis</name>
    <dbReference type="NCBI Taxonomy" id="407974"/>
    <lineage>
        <taxon>Bacteria</taxon>
        <taxon>Bacillati</taxon>
        <taxon>Actinomycetota</taxon>
        <taxon>Actinomycetes</taxon>
        <taxon>Kitasatosporales</taxon>
        <taxon>Streptomycetaceae</taxon>
        <taxon>Kitasatospora</taxon>
    </lineage>
</organism>
<keyword evidence="3" id="KW-1185">Reference proteome</keyword>
<evidence type="ECO:0008006" key="4">
    <source>
        <dbReference type="Google" id="ProtNLM"/>
    </source>
</evidence>
<gene>
    <name evidence="2" type="ORF">GCM10009760_20160</name>
</gene>
<dbReference type="Proteomes" id="UP001422759">
    <property type="component" value="Unassembled WGS sequence"/>
</dbReference>
<protein>
    <recommendedName>
        <fullName evidence="4">Secreted protein</fullName>
    </recommendedName>
</protein>
<dbReference type="EMBL" id="BAAANT010000008">
    <property type="protein sequence ID" value="GAA2138658.1"/>
    <property type="molecule type" value="Genomic_DNA"/>
</dbReference>
<keyword evidence="1" id="KW-1133">Transmembrane helix</keyword>
<name>A0ABN2Z901_9ACTN</name>
<accession>A0ABN2Z901</accession>
<keyword evidence="1" id="KW-0812">Transmembrane</keyword>
<feature type="transmembrane region" description="Helical" evidence="1">
    <location>
        <begin position="6"/>
        <end position="28"/>
    </location>
</feature>
<proteinExistence type="predicted"/>